<proteinExistence type="predicted"/>
<protein>
    <submittedName>
        <fullName evidence="1">Uncharacterized protein</fullName>
    </submittedName>
</protein>
<comment type="caution">
    <text evidence="1">The sequence shown here is derived from an EMBL/GenBank/DDBJ whole genome shotgun (WGS) entry which is preliminary data.</text>
</comment>
<dbReference type="Proteomes" id="UP001139493">
    <property type="component" value="Unassembled WGS sequence"/>
</dbReference>
<name>A0A9X2G1B7_9MICO</name>
<reference evidence="1" key="1">
    <citation type="submission" date="2022-06" db="EMBL/GenBank/DDBJ databases">
        <title>Genomic Encyclopedia of Archaeal and Bacterial Type Strains, Phase II (KMG-II): from individual species to whole genera.</title>
        <authorList>
            <person name="Goeker M."/>
        </authorList>
    </citation>
    <scope>NUCLEOTIDE SEQUENCE</scope>
    <source>
        <strain evidence="1">DSM 26652</strain>
    </source>
</reference>
<keyword evidence="2" id="KW-1185">Reference proteome</keyword>
<dbReference type="RefSeq" id="WP_253835945.1">
    <property type="nucleotide sequence ID" value="NZ_JAMTCS010000007.1"/>
</dbReference>
<dbReference type="EMBL" id="JAMTCS010000007">
    <property type="protein sequence ID" value="MCP2265019.1"/>
    <property type="molecule type" value="Genomic_DNA"/>
</dbReference>
<evidence type="ECO:0000313" key="1">
    <source>
        <dbReference type="EMBL" id="MCP2265019.1"/>
    </source>
</evidence>
<sequence>MFNRRITKKDYPDLLNEMGNDLEHTQVMVTRMQDWVTDTGLDQDLAQALGSAAAAVKDAHDAAHHAWRRVSDEIEKEGRDR</sequence>
<organism evidence="1 2">
    <name type="scientific">Promicromonospora thailandica</name>
    <dbReference type="NCBI Taxonomy" id="765201"/>
    <lineage>
        <taxon>Bacteria</taxon>
        <taxon>Bacillati</taxon>
        <taxon>Actinomycetota</taxon>
        <taxon>Actinomycetes</taxon>
        <taxon>Micrococcales</taxon>
        <taxon>Promicromonosporaceae</taxon>
        <taxon>Promicromonospora</taxon>
    </lineage>
</organism>
<gene>
    <name evidence="1" type="ORF">APR03_002367</name>
</gene>
<dbReference type="AlphaFoldDB" id="A0A9X2G1B7"/>
<evidence type="ECO:0000313" key="2">
    <source>
        <dbReference type="Proteomes" id="UP001139493"/>
    </source>
</evidence>
<accession>A0A9X2G1B7</accession>